<dbReference type="InterPro" id="IPR050469">
    <property type="entry name" value="Diguanylate_Cyclase"/>
</dbReference>
<dbReference type="HOGENOM" id="CLU_000445_11_5_6"/>
<dbReference type="Proteomes" id="UP000006201">
    <property type="component" value="Unassembled WGS sequence"/>
</dbReference>
<dbReference type="InterPro" id="IPR043128">
    <property type="entry name" value="Rev_trsase/Diguanyl_cyclase"/>
</dbReference>
<evidence type="ECO:0000259" key="3">
    <source>
        <dbReference type="PROSITE" id="PS50887"/>
    </source>
</evidence>
<protein>
    <recommendedName>
        <fullName evidence="2">diguanylate cyclase</fullName>
        <ecNumber evidence="2">2.7.7.65</ecNumber>
    </recommendedName>
</protein>
<dbReference type="AlphaFoldDB" id="A4CF90"/>
<dbReference type="Pfam" id="PF00990">
    <property type="entry name" value="GGDEF"/>
    <property type="match status" value="1"/>
</dbReference>
<comment type="caution">
    <text evidence="4">The sequence shown here is derived from an EMBL/GenBank/DDBJ whole genome shotgun (WGS) entry which is preliminary data.</text>
</comment>
<dbReference type="eggNOG" id="COG3706">
    <property type="taxonomic scope" value="Bacteria"/>
</dbReference>
<evidence type="ECO:0000313" key="4">
    <source>
        <dbReference type="EMBL" id="EAR26638.1"/>
    </source>
</evidence>
<dbReference type="GO" id="GO:0005886">
    <property type="term" value="C:plasma membrane"/>
    <property type="evidence" value="ECO:0007669"/>
    <property type="project" value="TreeGrafter"/>
</dbReference>
<evidence type="ECO:0000313" key="5">
    <source>
        <dbReference type="Proteomes" id="UP000006201"/>
    </source>
</evidence>
<evidence type="ECO:0000256" key="1">
    <source>
        <dbReference type="ARBA" id="ARBA00001946"/>
    </source>
</evidence>
<evidence type="ECO:0000256" key="2">
    <source>
        <dbReference type="ARBA" id="ARBA00012528"/>
    </source>
</evidence>
<proteinExistence type="predicted"/>
<accession>A4CF90</accession>
<dbReference type="InterPro" id="IPR029787">
    <property type="entry name" value="Nucleotide_cyclase"/>
</dbReference>
<dbReference type="SUPFAM" id="SSF55073">
    <property type="entry name" value="Nucleotide cyclase"/>
    <property type="match status" value="1"/>
</dbReference>
<dbReference type="NCBIfam" id="TIGR00254">
    <property type="entry name" value="GGDEF"/>
    <property type="match status" value="1"/>
</dbReference>
<dbReference type="SMART" id="SM00267">
    <property type="entry name" value="GGDEF"/>
    <property type="match status" value="1"/>
</dbReference>
<dbReference type="GO" id="GO:0043709">
    <property type="term" value="P:cell adhesion involved in single-species biofilm formation"/>
    <property type="evidence" value="ECO:0007669"/>
    <property type="project" value="TreeGrafter"/>
</dbReference>
<dbReference type="PANTHER" id="PTHR45138:SF2">
    <property type="entry name" value="DIGUANYLATE CYCLASE VDCA"/>
    <property type="match status" value="1"/>
</dbReference>
<dbReference type="EC" id="2.7.7.65" evidence="2"/>
<dbReference type="PROSITE" id="PS50887">
    <property type="entry name" value="GGDEF"/>
    <property type="match status" value="1"/>
</dbReference>
<dbReference type="Gene3D" id="3.30.70.270">
    <property type="match status" value="1"/>
</dbReference>
<dbReference type="RefSeq" id="WP_009840749.1">
    <property type="nucleotide sequence ID" value="NZ_CH959303.1"/>
</dbReference>
<dbReference type="FunFam" id="3.30.70.270:FF:000001">
    <property type="entry name" value="Diguanylate cyclase domain protein"/>
    <property type="match status" value="1"/>
</dbReference>
<keyword evidence="5" id="KW-1185">Reference proteome</keyword>
<dbReference type="EMBL" id="AAOH01000011">
    <property type="protein sequence ID" value="EAR26638.1"/>
    <property type="molecule type" value="Genomic_DNA"/>
</dbReference>
<gene>
    <name evidence="4" type="ORF">PTD2_00477</name>
</gene>
<reference evidence="4 5" key="1">
    <citation type="submission" date="2006-02" db="EMBL/GenBank/DDBJ databases">
        <authorList>
            <person name="Moran M.A."/>
            <person name="Kjelleberg S."/>
            <person name="Egan S."/>
            <person name="Saunders N."/>
            <person name="Thomas T."/>
            <person name="Ferriera S."/>
            <person name="Johnson J."/>
            <person name="Kravitz S."/>
            <person name="Halpern A."/>
            <person name="Remington K."/>
            <person name="Beeson K."/>
            <person name="Tran B."/>
            <person name="Rogers Y.-H."/>
            <person name="Friedman R."/>
            <person name="Venter J.C."/>
        </authorList>
    </citation>
    <scope>NUCLEOTIDE SEQUENCE [LARGE SCALE GENOMIC DNA]</scope>
    <source>
        <strain evidence="4 5">D2</strain>
    </source>
</reference>
<comment type="cofactor">
    <cofactor evidence="1">
        <name>Mg(2+)</name>
        <dbReference type="ChEBI" id="CHEBI:18420"/>
    </cofactor>
</comment>
<sequence length="360" mass="40495">MFSDDSAWNMSNKLNNTMNHSAECLRKAVPLMVKYNIAVTPPNYALWYTFVSGKLPALNEKLNAALKAYGTCPPALSRELFEQFLSEKDLELYDDIANELSSLIGNVNQDIHYTLEQTMGFSEVLTSCNSSLDEAKESETLTDLVLEMVNKLSNEAKAMQHTTSLFQTKLALAHTEISRLRAELKQTKQDATHDALTGLLNRGSFDDDITQLCSNTKSNSSLFLTFVDIDNFKQFNDDFGHQKGDQVLKIVAKMLHNKCDQLNIAYRFGGEEFCIISQNSSQQICFDFVESLRVAIERLSVKDSKTGANLRKISASFGIARHQQHDSPAELIEKADQALYLAKQSGRNRVEIFCAEHEKH</sequence>
<dbReference type="STRING" id="87626.PTD2_00477"/>
<dbReference type="InterPro" id="IPR000160">
    <property type="entry name" value="GGDEF_dom"/>
</dbReference>
<organism evidence="4 5">
    <name type="scientific">Pseudoalteromonas tunicata D2</name>
    <dbReference type="NCBI Taxonomy" id="87626"/>
    <lineage>
        <taxon>Bacteria</taxon>
        <taxon>Pseudomonadati</taxon>
        <taxon>Pseudomonadota</taxon>
        <taxon>Gammaproteobacteria</taxon>
        <taxon>Alteromonadales</taxon>
        <taxon>Pseudoalteromonadaceae</taxon>
        <taxon>Pseudoalteromonas</taxon>
    </lineage>
</organism>
<dbReference type="GO" id="GO:0052621">
    <property type="term" value="F:diguanylate cyclase activity"/>
    <property type="evidence" value="ECO:0007669"/>
    <property type="project" value="UniProtKB-EC"/>
</dbReference>
<dbReference type="PANTHER" id="PTHR45138">
    <property type="entry name" value="REGULATORY COMPONENTS OF SENSORY TRANSDUCTION SYSTEM"/>
    <property type="match status" value="1"/>
</dbReference>
<feature type="domain" description="GGDEF" evidence="3">
    <location>
        <begin position="220"/>
        <end position="355"/>
    </location>
</feature>
<dbReference type="CDD" id="cd01949">
    <property type="entry name" value="GGDEF"/>
    <property type="match status" value="1"/>
</dbReference>
<name>A4CF90_9GAMM</name>
<dbReference type="GO" id="GO:1902201">
    <property type="term" value="P:negative regulation of bacterial-type flagellum-dependent cell motility"/>
    <property type="evidence" value="ECO:0007669"/>
    <property type="project" value="TreeGrafter"/>
</dbReference>